<dbReference type="PANTHER" id="PTHR32133:SF386">
    <property type="entry name" value="F-BOX DOMAIN-CONTAINING PROTEIN"/>
    <property type="match status" value="1"/>
</dbReference>
<feature type="compositionally biased region" description="Polar residues" evidence="1">
    <location>
        <begin position="25"/>
        <end position="35"/>
    </location>
</feature>
<feature type="region of interest" description="Disordered" evidence="1">
    <location>
        <begin position="23"/>
        <end position="44"/>
    </location>
</feature>
<evidence type="ECO:0000313" key="3">
    <source>
        <dbReference type="EMBL" id="CAD6223480.1"/>
    </source>
</evidence>
<dbReference type="Gene3D" id="1.20.1280.50">
    <property type="match status" value="1"/>
</dbReference>
<proteinExistence type="predicted"/>
<dbReference type="SUPFAM" id="SSF81383">
    <property type="entry name" value="F-box domain"/>
    <property type="match status" value="1"/>
</dbReference>
<organism evidence="3 4">
    <name type="scientific">Miscanthus lutarioriparius</name>
    <dbReference type="NCBI Taxonomy" id="422564"/>
    <lineage>
        <taxon>Eukaryota</taxon>
        <taxon>Viridiplantae</taxon>
        <taxon>Streptophyta</taxon>
        <taxon>Embryophyta</taxon>
        <taxon>Tracheophyta</taxon>
        <taxon>Spermatophyta</taxon>
        <taxon>Magnoliopsida</taxon>
        <taxon>Liliopsida</taxon>
        <taxon>Poales</taxon>
        <taxon>Poaceae</taxon>
        <taxon>PACMAD clade</taxon>
        <taxon>Panicoideae</taxon>
        <taxon>Andropogonodae</taxon>
        <taxon>Andropogoneae</taxon>
        <taxon>Saccharinae</taxon>
        <taxon>Miscanthus</taxon>
    </lineage>
</organism>
<evidence type="ECO:0000256" key="1">
    <source>
        <dbReference type="SAM" id="MobiDB-lite"/>
    </source>
</evidence>
<dbReference type="EMBL" id="CAJGYO010000004">
    <property type="protein sequence ID" value="CAD6223480.1"/>
    <property type="molecule type" value="Genomic_DNA"/>
</dbReference>
<dbReference type="Pfam" id="PF00646">
    <property type="entry name" value="F-box"/>
    <property type="match status" value="1"/>
</dbReference>
<feature type="domain" description="F-box" evidence="2">
    <location>
        <begin position="53"/>
        <end position="96"/>
    </location>
</feature>
<reference evidence="3" key="1">
    <citation type="submission" date="2020-10" db="EMBL/GenBank/DDBJ databases">
        <authorList>
            <person name="Han B."/>
            <person name="Lu T."/>
            <person name="Zhao Q."/>
            <person name="Huang X."/>
            <person name="Zhao Y."/>
        </authorList>
    </citation>
    <scope>NUCLEOTIDE SEQUENCE</scope>
</reference>
<dbReference type="AlphaFoldDB" id="A0A811NM14"/>
<evidence type="ECO:0000313" key="4">
    <source>
        <dbReference type="Proteomes" id="UP000604825"/>
    </source>
</evidence>
<gene>
    <name evidence="3" type="ORF">NCGR_LOCUS15888</name>
</gene>
<dbReference type="SMART" id="SM00256">
    <property type="entry name" value="FBOX"/>
    <property type="match status" value="1"/>
</dbReference>
<evidence type="ECO:0000259" key="2">
    <source>
        <dbReference type="SMART" id="SM00256"/>
    </source>
</evidence>
<protein>
    <recommendedName>
        <fullName evidence="2">F-box domain-containing protein</fullName>
    </recommendedName>
</protein>
<keyword evidence="4" id="KW-1185">Reference proteome</keyword>
<comment type="caution">
    <text evidence="3">The sequence shown here is derived from an EMBL/GenBank/DDBJ whole genome shotgun (WGS) entry which is preliminary data.</text>
</comment>
<dbReference type="PANTHER" id="PTHR32133">
    <property type="entry name" value="OS07G0120400 PROTEIN"/>
    <property type="match status" value="1"/>
</dbReference>
<sequence length="207" mass="23777">MYLNQPKKAQFLTVPFSARSLARSPFTSPNDQNPRSARRHRVPAKQAPSSVVLLEELVEEVLLRLPPADPASLFRAALVCKPWCRIISDRRFRRRFSEFHRSPPMFGLLCNFRDQDGDYVSHLLPTSSACPLCVDHNWRALDARHGGVLLSLLLGLYLSVWDPIMDGWHRLPPVLDVWRHRLRRRHWTAPPHRCYLVSGAMAATASR</sequence>
<dbReference type="Proteomes" id="UP000604825">
    <property type="component" value="Unassembled WGS sequence"/>
</dbReference>
<dbReference type="InterPro" id="IPR001810">
    <property type="entry name" value="F-box_dom"/>
</dbReference>
<dbReference type="InterPro" id="IPR036047">
    <property type="entry name" value="F-box-like_dom_sf"/>
</dbReference>
<accession>A0A811NM14</accession>
<name>A0A811NM14_9POAL</name>